<keyword evidence="5" id="KW-1185">Reference proteome</keyword>
<feature type="repeat" description="PPR" evidence="3">
    <location>
        <begin position="748"/>
        <end position="782"/>
    </location>
</feature>
<evidence type="ECO:0000256" key="3">
    <source>
        <dbReference type="PROSITE-ProRule" id="PRU00708"/>
    </source>
</evidence>
<dbReference type="GO" id="GO:0007005">
    <property type="term" value="P:mitochondrion organization"/>
    <property type="evidence" value="ECO:0007669"/>
    <property type="project" value="TreeGrafter"/>
</dbReference>
<comment type="caution">
    <text evidence="4">The sequence shown here is derived from an EMBL/GenBank/DDBJ whole genome shotgun (WGS) entry which is preliminary data.</text>
</comment>
<evidence type="ECO:0000256" key="1">
    <source>
        <dbReference type="ARBA" id="ARBA00022737"/>
    </source>
</evidence>
<dbReference type="PANTHER" id="PTHR47934">
    <property type="entry name" value="PENTATRICOPEPTIDE REPEAT-CONTAINING PROTEIN PET309, MITOCHONDRIAL"/>
    <property type="match status" value="1"/>
</dbReference>
<dbReference type="SUPFAM" id="SSF81901">
    <property type="entry name" value="HCP-like"/>
    <property type="match status" value="1"/>
</dbReference>
<feature type="repeat" description="PPR" evidence="3">
    <location>
        <begin position="713"/>
        <end position="747"/>
    </location>
</feature>
<proteinExistence type="predicted"/>
<feature type="repeat" description="PPR" evidence="3">
    <location>
        <begin position="487"/>
        <end position="521"/>
    </location>
</feature>
<feature type="repeat" description="PPR" evidence="3">
    <location>
        <begin position="678"/>
        <end position="712"/>
    </location>
</feature>
<feature type="repeat" description="PPR" evidence="3">
    <location>
        <begin position="522"/>
        <end position="556"/>
    </location>
</feature>
<sequence length="1047" mass="116866">MIRRHAAAATALRAYLRRACSSHAADPDDQLLGLVEAPEPHHGSRLSRKDFAFLQEPTPPLPAAALPPPEAVLISKAIRAYATDFDGKAERFLRRHREFLTDAVVVAVLRLVRDPELCVRFFLWAERQVGYSHTSACYDALAEVLSFEDRARTAERLLREIGEDDREVLGRLLNVLVRKCCRHGAWAEALEELGRLKDFGYRPLGATYNALVQVLATAGRVDMGFRVQKEMSESGFCMDKFTIGCFAQALCKEGRYSDALDIIEREDFKLDTVLCTQMISGLMEASLFDEAISFLHRMRCNSCIPNVVTYRTLLSGFLKKKQLGWCKRIINMMMKEGCNPNPSLFNSLVHSYCNAGDYLYAYKLLKKMAACSCPPGYVVYNIFIGSICGGEELPNPELLDLAEKVYEEMLASSCVLNKVNTANFARCLCGVGKFDKAFQIIKVMMKKGFVPDTSTYSKVITFLCQAMKVEKAFVLFQEMKNVGVNPDVYTYTILIDSFCKAGLIEQAQSWFDEMRNLGCSPNVVTYTALLHAYLKAKQPSQASDFFHRMVDAGCPPNAITYSALIDGLCKAGEIQKACEVYAKLIGTSGSVESEFFFEGEHTDTIAPNVVTYGALVDGLCKAHKVVDAHELLDAMLSTGCEPNNIIYDALIDGFCKVGKIDNAQEVFLRMSKSGYLPTVHTYTSLIDAMFKDKRLDLAMKVLSQMLEGSCTPNVVTYTAMIDGLCRIGESEKALKLLSMMEKKGCSPNVVTYTALIDGLGKSGKVDIGLQLFTQMSTQGCAPNYVTYRVLINHCCAAGLLDEAHSLLSEMKQTYWPKYLQGYSFAVQGFSKKFIASLGLLEEMESHGTVPIAPVYGLLIDNFAKAGRLEKALELHKQMIEVSPSHNITSHVTYASLIQAFCLASHPEEAFELYSEMTRKGAVPELSVFVCLIKGLVKVNKWNEALQLCYSICHESNFGQYSKKIPEQCIFQTFPYGVINSEDCSWILGCDEPGEKAEDENVVMCKQHRGWIDLKLFVCIYDLQKDTMKTFRALYILKLHSCKKNFTP</sequence>
<dbReference type="STRING" id="4540.A0A3L6PUC5"/>
<evidence type="ECO:0000313" key="4">
    <source>
        <dbReference type="EMBL" id="RLM65328.1"/>
    </source>
</evidence>
<accession>A0A3L6PUC5</accession>
<keyword evidence="1" id="KW-0677">Repeat</keyword>
<dbReference type="OrthoDB" id="185373at2759"/>
<feature type="repeat" description="PPR" evidence="3">
    <location>
        <begin position="204"/>
        <end position="238"/>
    </location>
</feature>
<dbReference type="GO" id="GO:0003729">
    <property type="term" value="F:mRNA binding"/>
    <property type="evidence" value="ECO:0007669"/>
    <property type="project" value="TreeGrafter"/>
</dbReference>
<dbReference type="Proteomes" id="UP000275267">
    <property type="component" value="Unassembled WGS sequence"/>
</dbReference>
<dbReference type="GO" id="GO:0006396">
    <property type="term" value="P:RNA processing"/>
    <property type="evidence" value="ECO:0007669"/>
    <property type="project" value="TreeGrafter"/>
</dbReference>
<gene>
    <name evidence="4" type="ORF">C2845_PM16G12660</name>
</gene>
<organism evidence="4 5">
    <name type="scientific">Panicum miliaceum</name>
    <name type="common">Proso millet</name>
    <name type="synonym">Broomcorn millet</name>
    <dbReference type="NCBI Taxonomy" id="4540"/>
    <lineage>
        <taxon>Eukaryota</taxon>
        <taxon>Viridiplantae</taxon>
        <taxon>Streptophyta</taxon>
        <taxon>Embryophyta</taxon>
        <taxon>Tracheophyta</taxon>
        <taxon>Spermatophyta</taxon>
        <taxon>Magnoliopsida</taxon>
        <taxon>Liliopsida</taxon>
        <taxon>Poales</taxon>
        <taxon>Poaceae</taxon>
        <taxon>PACMAD clade</taxon>
        <taxon>Panicoideae</taxon>
        <taxon>Panicodae</taxon>
        <taxon>Paniceae</taxon>
        <taxon>Panicinae</taxon>
        <taxon>Panicum</taxon>
        <taxon>Panicum sect. Panicum</taxon>
    </lineage>
</organism>
<dbReference type="InterPro" id="IPR051114">
    <property type="entry name" value="Mito_RNA_Proc_CCM1"/>
</dbReference>
<dbReference type="PROSITE" id="PS51375">
    <property type="entry name" value="PPR"/>
    <property type="match status" value="17"/>
</dbReference>
<feature type="repeat" description="PPR" evidence="3">
    <location>
        <begin position="341"/>
        <end position="375"/>
    </location>
</feature>
<dbReference type="Pfam" id="PF01535">
    <property type="entry name" value="PPR"/>
    <property type="match status" value="3"/>
</dbReference>
<dbReference type="Pfam" id="PF12854">
    <property type="entry name" value="PPR_1"/>
    <property type="match status" value="3"/>
</dbReference>
<dbReference type="SUPFAM" id="SSF48452">
    <property type="entry name" value="TPR-like"/>
    <property type="match status" value="1"/>
</dbReference>
<feature type="repeat" description="PPR" evidence="3">
    <location>
        <begin position="557"/>
        <end position="591"/>
    </location>
</feature>
<feature type="repeat" description="PPR" evidence="3">
    <location>
        <begin position="452"/>
        <end position="486"/>
    </location>
</feature>
<dbReference type="PANTHER" id="PTHR47934:SF28">
    <property type="entry name" value="OS04G0488500 PROTEIN"/>
    <property type="match status" value="1"/>
</dbReference>
<dbReference type="NCBIfam" id="TIGR00756">
    <property type="entry name" value="PPR"/>
    <property type="match status" value="17"/>
</dbReference>
<dbReference type="InterPro" id="IPR002885">
    <property type="entry name" value="PPR_rpt"/>
</dbReference>
<feature type="repeat" description="PPR" evidence="3">
    <location>
        <begin position="783"/>
        <end position="817"/>
    </location>
</feature>
<feature type="repeat" description="PPR" evidence="3">
    <location>
        <begin position="889"/>
        <end position="923"/>
    </location>
</feature>
<feature type="repeat" description="PPR" evidence="3">
    <location>
        <begin position="169"/>
        <end position="203"/>
    </location>
</feature>
<feature type="repeat" description="PPR" evidence="3">
    <location>
        <begin position="643"/>
        <end position="677"/>
    </location>
</feature>
<evidence type="ECO:0000313" key="5">
    <source>
        <dbReference type="Proteomes" id="UP000275267"/>
    </source>
</evidence>
<feature type="repeat" description="PPR" evidence="3">
    <location>
        <begin position="417"/>
        <end position="451"/>
    </location>
</feature>
<name>A0A3L6PUC5_PANMI</name>
<feature type="repeat" description="PPR" evidence="3">
    <location>
        <begin position="608"/>
        <end position="642"/>
    </location>
</feature>
<feature type="repeat" description="PPR" evidence="3">
    <location>
        <begin position="271"/>
        <end position="305"/>
    </location>
</feature>
<dbReference type="InterPro" id="IPR011990">
    <property type="entry name" value="TPR-like_helical_dom_sf"/>
</dbReference>
<dbReference type="EMBL" id="PQIB02000015">
    <property type="protein sequence ID" value="RLM65328.1"/>
    <property type="molecule type" value="Genomic_DNA"/>
</dbReference>
<dbReference type="AlphaFoldDB" id="A0A3L6PUC5"/>
<dbReference type="Pfam" id="PF13041">
    <property type="entry name" value="PPR_2"/>
    <property type="match status" value="6"/>
</dbReference>
<dbReference type="GO" id="GO:0005739">
    <property type="term" value="C:mitochondrion"/>
    <property type="evidence" value="ECO:0007669"/>
    <property type="project" value="TreeGrafter"/>
</dbReference>
<feature type="repeat" description="PPR" evidence="3">
    <location>
        <begin position="306"/>
        <end position="340"/>
    </location>
</feature>
<evidence type="ECO:0000256" key="2">
    <source>
        <dbReference type="ARBA" id="ARBA00022946"/>
    </source>
</evidence>
<dbReference type="Gene3D" id="1.25.40.10">
    <property type="entry name" value="Tetratricopeptide repeat domain"/>
    <property type="match status" value="8"/>
</dbReference>
<keyword evidence="2" id="KW-0809">Transit peptide</keyword>
<reference evidence="5" key="1">
    <citation type="journal article" date="2019" name="Nat. Commun.">
        <title>The genome of broomcorn millet.</title>
        <authorList>
            <person name="Zou C."/>
            <person name="Miki D."/>
            <person name="Li D."/>
            <person name="Tang Q."/>
            <person name="Xiao L."/>
            <person name="Rajput S."/>
            <person name="Deng P."/>
            <person name="Jia W."/>
            <person name="Huang R."/>
            <person name="Zhang M."/>
            <person name="Sun Y."/>
            <person name="Hu J."/>
            <person name="Fu X."/>
            <person name="Schnable P.S."/>
            <person name="Li F."/>
            <person name="Zhang H."/>
            <person name="Feng B."/>
            <person name="Zhu X."/>
            <person name="Liu R."/>
            <person name="Schnable J.C."/>
            <person name="Zhu J.-K."/>
            <person name="Zhang H."/>
        </authorList>
    </citation>
    <scope>NUCLEOTIDE SEQUENCE [LARGE SCALE GENOMIC DNA]</scope>
</reference>
<protein>
    <submittedName>
        <fullName evidence="4">Pentatricopeptide repeat-containing protein</fullName>
    </submittedName>
</protein>